<sequence length="121" mass="13360">MPAKTLDDFTRTLNIKSVGNFNIIEIGAPLFRLFEGHLLGFWNVYGWSSKHSEEESGVQQADSLRANNGPVRRRRRCEGHDLPNGNVPPCAHHSQAMVPFTGTQQCCLETATMLCSSVGCV</sequence>
<reference evidence="2" key="1">
    <citation type="submission" date="2022-03" db="EMBL/GenBank/DDBJ databases">
        <authorList>
            <person name="Lindestad O."/>
        </authorList>
    </citation>
    <scope>NUCLEOTIDE SEQUENCE</scope>
</reference>
<evidence type="ECO:0000313" key="3">
    <source>
        <dbReference type="Proteomes" id="UP000838756"/>
    </source>
</evidence>
<name>A0A8S4RDM3_9NEOP</name>
<proteinExistence type="predicted"/>
<keyword evidence="3" id="KW-1185">Reference proteome</keyword>
<feature type="compositionally biased region" description="Polar residues" evidence="1">
    <location>
        <begin position="57"/>
        <end position="66"/>
    </location>
</feature>
<gene>
    <name evidence="2" type="primary">jg19565</name>
    <name evidence="2" type="ORF">PAEG_LOCUS11726</name>
</gene>
<evidence type="ECO:0000256" key="1">
    <source>
        <dbReference type="SAM" id="MobiDB-lite"/>
    </source>
</evidence>
<protein>
    <submittedName>
        <fullName evidence="2">Jg19565 protein</fullName>
    </submittedName>
</protein>
<organism evidence="2 3">
    <name type="scientific">Pararge aegeria aegeria</name>
    <dbReference type="NCBI Taxonomy" id="348720"/>
    <lineage>
        <taxon>Eukaryota</taxon>
        <taxon>Metazoa</taxon>
        <taxon>Ecdysozoa</taxon>
        <taxon>Arthropoda</taxon>
        <taxon>Hexapoda</taxon>
        <taxon>Insecta</taxon>
        <taxon>Pterygota</taxon>
        <taxon>Neoptera</taxon>
        <taxon>Endopterygota</taxon>
        <taxon>Lepidoptera</taxon>
        <taxon>Glossata</taxon>
        <taxon>Ditrysia</taxon>
        <taxon>Papilionoidea</taxon>
        <taxon>Nymphalidae</taxon>
        <taxon>Satyrinae</taxon>
        <taxon>Satyrini</taxon>
        <taxon>Parargina</taxon>
        <taxon>Pararge</taxon>
    </lineage>
</organism>
<comment type="caution">
    <text evidence="2">The sequence shown here is derived from an EMBL/GenBank/DDBJ whole genome shotgun (WGS) entry which is preliminary data.</text>
</comment>
<accession>A0A8S4RDM3</accession>
<dbReference type="AlphaFoldDB" id="A0A8S4RDM3"/>
<feature type="region of interest" description="Disordered" evidence="1">
    <location>
        <begin position="56"/>
        <end position="84"/>
    </location>
</feature>
<dbReference type="EMBL" id="CAKXAJ010025001">
    <property type="protein sequence ID" value="CAH2233794.1"/>
    <property type="molecule type" value="Genomic_DNA"/>
</dbReference>
<dbReference type="Proteomes" id="UP000838756">
    <property type="component" value="Unassembled WGS sequence"/>
</dbReference>
<evidence type="ECO:0000313" key="2">
    <source>
        <dbReference type="EMBL" id="CAH2233794.1"/>
    </source>
</evidence>